<gene>
    <name evidence="3" type="ORF">ACFYXQ_24760</name>
</gene>
<comment type="caution">
    <text evidence="3">The sequence shown here is derived from an EMBL/GenBank/DDBJ whole genome shotgun (WGS) entry which is preliminary data.</text>
</comment>
<keyword evidence="1" id="KW-0808">Transferase</keyword>
<dbReference type="EMBL" id="JBIAQY010000009">
    <property type="protein sequence ID" value="MFF3570995.1"/>
    <property type="molecule type" value="Genomic_DNA"/>
</dbReference>
<evidence type="ECO:0000259" key="2">
    <source>
        <dbReference type="Pfam" id="PF13427"/>
    </source>
</evidence>
<accession>A0ABW6S6E4</accession>
<evidence type="ECO:0000313" key="4">
    <source>
        <dbReference type="Proteomes" id="UP001601992"/>
    </source>
</evidence>
<organism evidence="3 4">
    <name type="scientific">Nocardia jiangxiensis</name>
    <dbReference type="NCBI Taxonomy" id="282685"/>
    <lineage>
        <taxon>Bacteria</taxon>
        <taxon>Bacillati</taxon>
        <taxon>Actinomycetota</taxon>
        <taxon>Actinomycetes</taxon>
        <taxon>Mycobacteriales</taxon>
        <taxon>Nocardiaceae</taxon>
        <taxon>Nocardia</taxon>
    </lineage>
</organism>
<proteinExistence type="predicted"/>
<dbReference type="InterPro" id="IPR043519">
    <property type="entry name" value="NT_sf"/>
</dbReference>
<evidence type="ECO:0000313" key="3">
    <source>
        <dbReference type="EMBL" id="MFF3570995.1"/>
    </source>
</evidence>
<evidence type="ECO:0000256" key="1">
    <source>
        <dbReference type="ARBA" id="ARBA00022679"/>
    </source>
</evidence>
<dbReference type="Proteomes" id="UP001601992">
    <property type="component" value="Unassembled WGS sequence"/>
</dbReference>
<name>A0ABW6S6E4_9NOCA</name>
<dbReference type="Pfam" id="PF13427">
    <property type="entry name" value="AadA_C"/>
    <property type="match status" value="1"/>
</dbReference>
<dbReference type="GO" id="GO:0016779">
    <property type="term" value="F:nucleotidyltransferase activity"/>
    <property type="evidence" value="ECO:0007669"/>
    <property type="project" value="UniProtKB-KW"/>
</dbReference>
<protein>
    <submittedName>
        <fullName evidence="3">Aminoglycoside adenylyltransferase domain-containing protein</fullName>
    </submittedName>
</protein>
<keyword evidence="3" id="KW-0548">Nucleotidyltransferase</keyword>
<reference evidence="3 4" key="1">
    <citation type="submission" date="2024-10" db="EMBL/GenBank/DDBJ databases">
        <title>The Natural Products Discovery Center: Release of the First 8490 Sequenced Strains for Exploring Actinobacteria Biosynthetic Diversity.</title>
        <authorList>
            <person name="Kalkreuter E."/>
            <person name="Kautsar S.A."/>
            <person name="Yang D."/>
            <person name="Bader C.D."/>
            <person name="Teijaro C.N."/>
            <person name="Fluegel L."/>
            <person name="Davis C.M."/>
            <person name="Simpson J.R."/>
            <person name="Lauterbach L."/>
            <person name="Steele A.D."/>
            <person name="Gui C."/>
            <person name="Meng S."/>
            <person name="Li G."/>
            <person name="Viehrig K."/>
            <person name="Ye F."/>
            <person name="Su P."/>
            <person name="Kiefer A.F."/>
            <person name="Nichols A."/>
            <person name="Cepeda A.J."/>
            <person name="Yan W."/>
            <person name="Fan B."/>
            <person name="Jiang Y."/>
            <person name="Adhikari A."/>
            <person name="Zheng C.-J."/>
            <person name="Schuster L."/>
            <person name="Cowan T.M."/>
            <person name="Smanski M.J."/>
            <person name="Chevrette M.G."/>
            <person name="De Carvalho L.P.S."/>
            <person name="Shen B."/>
        </authorList>
    </citation>
    <scope>NUCLEOTIDE SEQUENCE [LARGE SCALE GENOMIC DNA]</scope>
    <source>
        <strain evidence="3 4">NPDC002593</strain>
    </source>
</reference>
<feature type="domain" description="Adenylyltransferase AadA C-terminal" evidence="2">
    <location>
        <begin position="154"/>
        <end position="251"/>
    </location>
</feature>
<sequence length="264" mass="29083">MTGLLADPQAVPVEVRPYLTELVRRTREVCGSSLVSVFAVGSIALQDYRHGRSDIDVTVVVDPSLPGPVVRELADSLTDQTCPATGLELVLYDADFAARSSAEAGFRLNLNTGPLLRYHATYDPSGAPAFWFVIDRAIGYQSGRLLFGRPVREVLAAPSHEDQLAAVLDSVRDHSRGVGHLADNRILNGCRAVVFCRTGRWVAKYAAGQMLSSSEPEFRPLVDRALRSVELPRSQAWDLPQDEVRDFLDRVREIVERTVRNADG</sequence>
<dbReference type="InterPro" id="IPR025184">
    <property type="entry name" value="AadA_C"/>
</dbReference>
<dbReference type="SUPFAM" id="SSF81301">
    <property type="entry name" value="Nucleotidyltransferase"/>
    <property type="match status" value="1"/>
</dbReference>
<keyword evidence="4" id="KW-1185">Reference proteome</keyword>
<dbReference type="RefSeq" id="WP_040830488.1">
    <property type="nucleotide sequence ID" value="NZ_JBIAQY010000009.1"/>
</dbReference>